<dbReference type="RefSeq" id="WP_186744670.1">
    <property type="nucleotide sequence ID" value="NZ_CP060394.1"/>
</dbReference>
<gene>
    <name evidence="1" type="ORF">H7849_05045</name>
</gene>
<dbReference type="Proteomes" id="UP000515312">
    <property type="component" value="Chromosome"/>
</dbReference>
<dbReference type="EMBL" id="CP060394">
    <property type="protein sequence ID" value="QNI33329.1"/>
    <property type="molecule type" value="Genomic_DNA"/>
</dbReference>
<evidence type="ECO:0000313" key="1">
    <source>
        <dbReference type="EMBL" id="QNI33329.1"/>
    </source>
</evidence>
<dbReference type="KEGG" id="adin:H7849_05045"/>
<reference evidence="1 2" key="1">
    <citation type="submission" date="2020-08" db="EMBL/GenBank/DDBJ databases">
        <title>Edaphobacter telluris sp. nov. and Acidobacterium dinghuensis sp. nov., two acidobacteria isolated from forest soil.</title>
        <authorList>
            <person name="Fu J."/>
            <person name="Qiu L."/>
        </authorList>
    </citation>
    <scope>NUCLEOTIDE SEQUENCE [LARGE SCALE GENOMIC DNA]</scope>
    <source>
        <strain evidence="1">4Y35</strain>
    </source>
</reference>
<dbReference type="AlphaFoldDB" id="A0A7G8BLA9"/>
<name>A0A7G8BLA9_9BACT</name>
<organism evidence="1 2">
    <name type="scientific">Alloacidobacterium dinghuense</name>
    <dbReference type="NCBI Taxonomy" id="2763107"/>
    <lineage>
        <taxon>Bacteria</taxon>
        <taxon>Pseudomonadati</taxon>
        <taxon>Acidobacteriota</taxon>
        <taxon>Terriglobia</taxon>
        <taxon>Terriglobales</taxon>
        <taxon>Acidobacteriaceae</taxon>
        <taxon>Alloacidobacterium</taxon>
    </lineage>
</organism>
<accession>A0A7G8BLA9</accession>
<evidence type="ECO:0000313" key="2">
    <source>
        <dbReference type="Proteomes" id="UP000515312"/>
    </source>
</evidence>
<protein>
    <submittedName>
        <fullName evidence="1">YtxH domain-containing protein</fullName>
    </submittedName>
</protein>
<keyword evidence="2" id="KW-1185">Reference proteome</keyword>
<sequence length="106" mass="11634">MGLTKLSHEIQDRLPEKLPPFSWQRVVAASSLVAGACLFLSGRRKAALAVVATGATVGLLEHPQAARELWESLPRYLRRGQDVLVRVEDFVNEVAKQGSKLRDSIG</sequence>
<proteinExistence type="predicted"/>